<dbReference type="EMBL" id="JBIMZQ010000023">
    <property type="protein sequence ID" value="KAL3664751.1"/>
    <property type="molecule type" value="Genomic_DNA"/>
</dbReference>
<name>A0ABD3FGD7_9STRA</name>
<reference evidence="1 2" key="1">
    <citation type="submission" date="2024-09" db="EMBL/GenBank/DDBJ databases">
        <title>Genome sequencing and assembly of Phytophthora oleae, isolate VK10A, causative agent of rot of olive drupes.</title>
        <authorList>
            <person name="Conti Taguali S."/>
            <person name="Riolo M."/>
            <person name="La Spada F."/>
            <person name="Cacciola S.O."/>
            <person name="Dionisio G."/>
        </authorList>
    </citation>
    <scope>NUCLEOTIDE SEQUENCE [LARGE SCALE GENOMIC DNA]</scope>
    <source>
        <strain evidence="1 2">VK10A</strain>
    </source>
</reference>
<gene>
    <name evidence="1" type="ORF">V7S43_010498</name>
</gene>
<keyword evidence="2" id="KW-1185">Reference proteome</keyword>
<dbReference type="AlphaFoldDB" id="A0ABD3FGD7"/>
<evidence type="ECO:0000313" key="2">
    <source>
        <dbReference type="Proteomes" id="UP001632037"/>
    </source>
</evidence>
<organism evidence="1 2">
    <name type="scientific">Phytophthora oleae</name>
    <dbReference type="NCBI Taxonomy" id="2107226"/>
    <lineage>
        <taxon>Eukaryota</taxon>
        <taxon>Sar</taxon>
        <taxon>Stramenopiles</taxon>
        <taxon>Oomycota</taxon>
        <taxon>Peronosporomycetes</taxon>
        <taxon>Peronosporales</taxon>
        <taxon>Peronosporaceae</taxon>
        <taxon>Phytophthora</taxon>
    </lineage>
</organism>
<evidence type="ECO:0000313" key="1">
    <source>
        <dbReference type="EMBL" id="KAL3664751.1"/>
    </source>
</evidence>
<proteinExistence type="predicted"/>
<protein>
    <submittedName>
        <fullName evidence="1">Uncharacterized protein</fullName>
    </submittedName>
</protein>
<comment type="caution">
    <text evidence="1">The sequence shown here is derived from an EMBL/GenBank/DDBJ whole genome shotgun (WGS) entry which is preliminary data.</text>
</comment>
<accession>A0ABD3FGD7</accession>
<dbReference type="Proteomes" id="UP001632037">
    <property type="component" value="Unassembled WGS sequence"/>
</dbReference>
<sequence>MSLTALKVRNAAGERLKWGAMRNLVGSVRGKQIGNVLSCNTMGTGKVCFTPVEYELPMDDRLANLFRDVCLSMLATFPGMLGRRREERWLDVHHSLEDKHHSFELTGDKHDQILHVWGPHSARSHWAQGDAGVEATVANMLGIPEEEV</sequence>